<organism evidence="8 9">
    <name type="scientific">Leptobrachium leishanense</name>
    <name type="common">Leishan spiny toad</name>
    <dbReference type="NCBI Taxonomy" id="445787"/>
    <lineage>
        <taxon>Eukaryota</taxon>
        <taxon>Metazoa</taxon>
        <taxon>Chordata</taxon>
        <taxon>Craniata</taxon>
        <taxon>Vertebrata</taxon>
        <taxon>Euteleostomi</taxon>
        <taxon>Amphibia</taxon>
        <taxon>Batrachia</taxon>
        <taxon>Anura</taxon>
        <taxon>Pelobatoidea</taxon>
        <taxon>Megophryidae</taxon>
        <taxon>Leptobrachium</taxon>
    </lineage>
</organism>
<evidence type="ECO:0000256" key="6">
    <source>
        <dbReference type="SAM" id="SignalP"/>
    </source>
</evidence>
<sequence>MQAITIFCTLIILVPNCIIANDEPVDPPRNPCANWMGGAPGYPGHNGLPGRDGRDGNNGEKGERGEPGVQGQKGDTGAEGPKGSQGFPGPQGPPGVKGDSTPLHRSAFSMGLGSKSSVLGNVPIRFTKAFYNEQRHYDETTGKFRCVIPGLYQFSYHLTVYMKDVKVGLYRNNTPIMLTFDQYQTNNVDQASGSVLLHLMAGDEIWLQIYGEENVAGIYGDNINDSTFSGILLYPDKE</sequence>
<keyword evidence="2" id="KW-0964">Secreted</keyword>
<feature type="signal peptide" evidence="6">
    <location>
        <begin position="1"/>
        <end position="20"/>
    </location>
</feature>
<proteinExistence type="predicted"/>
<dbReference type="OrthoDB" id="8044756at2759"/>
<dbReference type="Pfam" id="PF01391">
    <property type="entry name" value="Collagen"/>
    <property type="match status" value="1"/>
</dbReference>
<dbReference type="Proteomes" id="UP000694569">
    <property type="component" value="Unplaced"/>
</dbReference>
<feature type="compositionally biased region" description="Basic and acidic residues" evidence="5">
    <location>
        <begin position="51"/>
        <end position="66"/>
    </location>
</feature>
<keyword evidence="3 6" id="KW-0732">Signal</keyword>
<gene>
    <name evidence="8" type="primary">ADIPOQ</name>
</gene>
<dbReference type="PANTHER" id="PTHR15427">
    <property type="entry name" value="EMILIN ELASTIN MICROFIBRIL INTERFACE-LOCATED PROTEIN ELASTIN MICROFIBRIL INTERFACER"/>
    <property type="match status" value="1"/>
</dbReference>
<feature type="chain" id="PRO_5034296332" evidence="6">
    <location>
        <begin position="21"/>
        <end position="238"/>
    </location>
</feature>
<evidence type="ECO:0000313" key="8">
    <source>
        <dbReference type="Ensembl" id="ENSLLEP00000037275.1"/>
    </source>
</evidence>
<dbReference type="GeneTree" id="ENSGT00940000159828"/>
<dbReference type="InterPro" id="IPR008160">
    <property type="entry name" value="Collagen"/>
</dbReference>
<feature type="region of interest" description="Disordered" evidence="5">
    <location>
        <begin position="41"/>
        <end position="107"/>
    </location>
</feature>
<evidence type="ECO:0000256" key="5">
    <source>
        <dbReference type="SAM" id="MobiDB-lite"/>
    </source>
</evidence>
<keyword evidence="9" id="KW-1185">Reference proteome</keyword>
<keyword evidence="4" id="KW-0176">Collagen</keyword>
<dbReference type="Gene3D" id="2.60.120.40">
    <property type="match status" value="1"/>
</dbReference>
<accession>A0A8C5QEW1</accession>
<dbReference type="Pfam" id="PF00386">
    <property type="entry name" value="C1q"/>
    <property type="match status" value="1"/>
</dbReference>
<dbReference type="FunFam" id="2.60.120.40:FF:000001">
    <property type="entry name" value="Complement C1q B chain"/>
    <property type="match status" value="1"/>
</dbReference>
<dbReference type="GO" id="GO:0005581">
    <property type="term" value="C:collagen trimer"/>
    <property type="evidence" value="ECO:0007669"/>
    <property type="project" value="UniProtKB-KW"/>
</dbReference>
<name>A0A8C5QEW1_9ANUR</name>
<dbReference type="GO" id="GO:0005576">
    <property type="term" value="C:extracellular region"/>
    <property type="evidence" value="ECO:0007669"/>
    <property type="project" value="UniProtKB-SubCell"/>
</dbReference>
<feature type="compositionally biased region" description="Low complexity" evidence="5">
    <location>
        <begin position="81"/>
        <end position="98"/>
    </location>
</feature>
<comment type="subcellular location">
    <subcellularLocation>
        <location evidence="1">Secreted</location>
    </subcellularLocation>
</comment>
<reference evidence="8" key="1">
    <citation type="submission" date="2025-08" db="UniProtKB">
        <authorList>
            <consortium name="Ensembl"/>
        </authorList>
    </citation>
    <scope>IDENTIFICATION</scope>
</reference>
<dbReference type="PROSITE" id="PS50871">
    <property type="entry name" value="C1Q"/>
    <property type="match status" value="1"/>
</dbReference>
<dbReference type="Ensembl" id="ENSLLET00000038708.1">
    <property type="protein sequence ID" value="ENSLLEP00000037275.1"/>
    <property type="gene ID" value="ENSLLEG00000023608.1"/>
</dbReference>
<dbReference type="InterPro" id="IPR001073">
    <property type="entry name" value="C1q_dom"/>
</dbReference>
<dbReference type="SUPFAM" id="SSF49842">
    <property type="entry name" value="TNF-like"/>
    <property type="match status" value="1"/>
</dbReference>
<dbReference type="AlphaFoldDB" id="A0A8C5QEW1"/>
<evidence type="ECO:0000256" key="4">
    <source>
        <dbReference type="ARBA" id="ARBA00023119"/>
    </source>
</evidence>
<evidence type="ECO:0000256" key="1">
    <source>
        <dbReference type="ARBA" id="ARBA00004613"/>
    </source>
</evidence>
<dbReference type="PANTHER" id="PTHR15427:SF20">
    <property type="entry name" value="ADIPONECTIN"/>
    <property type="match status" value="1"/>
</dbReference>
<dbReference type="InterPro" id="IPR008983">
    <property type="entry name" value="Tumour_necrosis_fac-like_dom"/>
</dbReference>
<dbReference type="SMART" id="SM00110">
    <property type="entry name" value="C1Q"/>
    <property type="match status" value="1"/>
</dbReference>
<protein>
    <submittedName>
        <fullName evidence="8">Adiponectin, C1Q and collagen domain containing</fullName>
    </submittedName>
</protein>
<evidence type="ECO:0000256" key="3">
    <source>
        <dbReference type="ARBA" id="ARBA00022729"/>
    </source>
</evidence>
<feature type="domain" description="C1q" evidence="7">
    <location>
        <begin position="101"/>
        <end position="238"/>
    </location>
</feature>
<dbReference type="PRINTS" id="PR00007">
    <property type="entry name" value="COMPLEMNTC1Q"/>
</dbReference>
<evidence type="ECO:0000256" key="2">
    <source>
        <dbReference type="ARBA" id="ARBA00022525"/>
    </source>
</evidence>
<evidence type="ECO:0000259" key="7">
    <source>
        <dbReference type="PROSITE" id="PS50871"/>
    </source>
</evidence>
<dbReference type="InterPro" id="IPR050392">
    <property type="entry name" value="Collagen/C1q_domain"/>
</dbReference>
<reference evidence="8" key="2">
    <citation type="submission" date="2025-09" db="UniProtKB">
        <authorList>
            <consortium name="Ensembl"/>
        </authorList>
    </citation>
    <scope>IDENTIFICATION</scope>
</reference>
<evidence type="ECO:0000313" key="9">
    <source>
        <dbReference type="Proteomes" id="UP000694569"/>
    </source>
</evidence>